<dbReference type="InterPro" id="IPR039421">
    <property type="entry name" value="Type_1_exporter"/>
</dbReference>
<name>A0A8J7Q7G8_9BACT</name>
<feature type="transmembrane region" description="Helical" evidence="10">
    <location>
        <begin position="26"/>
        <end position="52"/>
    </location>
</feature>
<evidence type="ECO:0000259" key="11">
    <source>
        <dbReference type="PROSITE" id="PS50893"/>
    </source>
</evidence>
<comment type="caution">
    <text evidence="13">The sequence shown here is derived from an EMBL/GenBank/DDBJ whole genome shotgun (WGS) entry which is preliminary data.</text>
</comment>
<keyword evidence="2" id="KW-0813">Transport</keyword>
<evidence type="ECO:0000256" key="1">
    <source>
        <dbReference type="ARBA" id="ARBA00004651"/>
    </source>
</evidence>
<evidence type="ECO:0000256" key="10">
    <source>
        <dbReference type="SAM" id="Phobius"/>
    </source>
</evidence>
<dbReference type="InterPro" id="IPR036640">
    <property type="entry name" value="ABC1_TM_sf"/>
</dbReference>
<evidence type="ECO:0000256" key="3">
    <source>
        <dbReference type="ARBA" id="ARBA00022475"/>
    </source>
</evidence>
<dbReference type="InterPro" id="IPR003439">
    <property type="entry name" value="ABC_transporter-like_ATP-bd"/>
</dbReference>
<dbReference type="InterPro" id="IPR003593">
    <property type="entry name" value="AAA+_ATPase"/>
</dbReference>
<sequence length="608" mass="67139">MSSIQSLHRFLQHFHTVSGRRLPLSLALMVLLGLLEGVGIVLLLPLLSFVGVGDWQNGNARLDALLRACFDFLHLTPSLEGVLLLFAGLFVVRRFVLYHNELLSVQLQQDFMETLRGDLYHALLHSNWTFFLTHKSADFIQALTTDMNRIGHGSAYLLRGAVTLMMIGGYGLLALLIDPAITLLTGLIGGGVLLLLRKRMQAAAIDGKAITQITNGLFTAITEHLNGMKETKSFGAENNNLQHFQKLNRQNKDVIMRFNQGAVAAQMWFSLASTAVFCGFFYAAVRWFALPGASLLLLILIFARLMPQIAQFQQNLHHLSHVLPIYRFYRDLLDDCRAAMECDAPGKQNKLPPLTGQVRFEGVVYAYANRARAALDQIRFTIRVNQTTALVGPSGSGKTTAVDLLMGLMMPQQGALTIDGIPLAADNLKAWRAQVAYVPQDTFLIDGTVADNLRWADKAASETAMWHALEQAAADDFVRALPGQLNQPLGERGVQLSGGEKQRIALARALLRKPNLLILDEATSALDSDNEARIQQALHNLHGRLTIVIIAHRLYSLRNADQLLVLEDGALVQSGTWSELTRDDGPFRTMLEKQSGRNPQGGKIRSLS</sequence>
<dbReference type="GO" id="GO:0005524">
    <property type="term" value="F:ATP binding"/>
    <property type="evidence" value="ECO:0007669"/>
    <property type="project" value="UniProtKB-KW"/>
</dbReference>
<dbReference type="EMBL" id="JAFREP010000005">
    <property type="protein sequence ID" value="MBO1318214.1"/>
    <property type="molecule type" value="Genomic_DNA"/>
</dbReference>
<dbReference type="Proteomes" id="UP000664417">
    <property type="component" value="Unassembled WGS sequence"/>
</dbReference>
<dbReference type="SUPFAM" id="SSF90123">
    <property type="entry name" value="ABC transporter transmembrane region"/>
    <property type="match status" value="1"/>
</dbReference>
<dbReference type="PROSITE" id="PS50929">
    <property type="entry name" value="ABC_TM1F"/>
    <property type="match status" value="1"/>
</dbReference>
<feature type="compositionally biased region" description="Basic and acidic residues" evidence="9">
    <location>
        <begin position="583"/>
        <end position="595"/>
    </location>
</feature>
<comment type="subcellular location">
    <subcellularLocation>
        <location evidence="1">Cell membrane</location>
        <topology evidence="1">Multi-pass membrane protein</topology>
    </subcellularLocation>
</comment>
<evidence type="ECO:0000256" key="4">
    <source>
        <dbReference type="ARBA" id="ARBA00022692"/>
    </source>
</evidence>
<feature type="region of interest" description="Disordered" evidence="9">
    <location>
        <begin position="583"/>
        <end position="608"/>
    </location>
</feature>
<dbReference type="RefSeq" id="WP_207857862.1">
    <property type="nucleotide sequence ID" value="NZ_JAFREP010000005.1"/>
</dbReference>
<dbReference type="SUPFAM" id="SSF52540">
    <property type="entry name" value="P-loop containing nucleoside triphosphate hydrolases"/>
    <property type="match status" value="1"/>
</dbReference>
<dbReference type="Gene3D" id="1.20.1560.10">
    <property type="entry name" value="ABC transporter type 1, transmembrane domain"/>
    <property type="match status" value="1"/>
</dbReference>
<dbReference type="SMART" id="SM00382">
    <property type="entry name" value="AAA"/>
    <property type="match status" value="1"/>
</dbReference>
<evidence type="ECO:0000256" key="7">
    <source>
        <dbReference type="ARBA" id="ARBA00022989"/>
    </source>
</evidence>
<evidence type="ECO:0000313" key="14">
    <source>
        <dbReference type="Proteomes" id="UP000664417"/>
    </source>
</evidence>
<proteinExistence type="predicted"/>
<keyword evidence="7 10" id="KW-1133">Transmembrane helix</keyword>
<evidence type="ECO:0000256" key="5">
    <source>
        <dbReference type="ARBA" id="ARBA00022741"/>
    </source>
</evidence>
<feature type="transmembrane region" description="Helical" evidence="10">
    <location>
        <begin position="156"/>
        <end position="173"/>
    </location>
</feature>
<evidence type="ECO:0000256" key="9">
    <source>
        <dbReference type="SAM" id="MobiDB-lite"/>
    </source>
</evidence>
<dbReference type="PANTHER" id="PTHR24221">
    <property type="entry name" value="ATP-BINDING CASSETTE SUB-FAMILY B"/>
    <property type="match status" value="1"/>
</dbReference>
<dbReference type="InterPro" id="IPR027417">
    <property type="entry name" value="P-loop_NTPase"/>
</dbReference>
<feature type="transmembrane region" description="Helical" evidence="10">
    <location>
        <begin position="72"/>
        <end position="92"/>
    </location>
</feature>
<dbReference type="PANTHER" id="PTHR24221:SF654">
    <property type="entry name" value="ATP-BINDING CASSETTE SUB-FAMILY B MEMBER 6"/>
    <property type="match status" value="1"/>
</dbReference>
<protein>
    <submittedName>
        <fullName evidence="13">ABC transporter ATP-binding protein</fullName>
    </submittedName>
</protein>
<keyword evidence="14" id="KW-1185">Reference proteome</keyword>
<evidence type="ECO:0000256" key="2">
    <source>
        <dbReference type="ARBA" id="ARBA00022448"/>
    </source>
</evidence>
<organism evidence="13 14">
    <name type="scientific">Acanthopleuribacter pedis</name>
    <dbReference type="NCBI Taxonomy" id="442870"/>
    <lineage>
        <taxon>Bacteria</taxon>
        <taxon>Pseudomonadati</taxon>
        <taxon>Acidobacteriota</taxon>
        <taxon>Holophagae</taxon>
        <taxon>Acanthopleuribacterales</taxon>
        <taxon>Acanthopleuribacteraceae</taxon>
        <taxon>Acanthopleuribacter</taxon>
    </lineage>
</organism>
<feature type="domain" description="ABC transporter" evidence="11">
    <location>
        <begin position="358"/>
        <end position="593"/>
    </location>
</feature>
<evidence type="ECO:0000256" key="8">
    <source>
        <dbReference type="ARBA" id="ARBA00023136"/>
    </source>
</evidence>
<dbReference type="PROSITE" id="PS50893">
    <property type="entry name" value="ABC_TRANSPORTER_2"/>
    <property type="match status" value="1"/>
</dbReference>
<evidence type="ECO:0000313" key="13">
    <source>
        <dbReference type="EMBL" id="MBO1318214.1"/>
    </source>
</evidence>
<feature type="domain" description="ABC transmembrane type-1" evidence="12">
    <location>
        <begin position="24"/>
        <end position="321"/>
    </location>
</feature>
<dbReference type="GO" id="GO:0140359">
    <property type="term" value="F:ABC-type transporter activity"/>
    <property type="evidence" value="ECO:0007669"/>
    <property type="project" value="InterPro"/>
</dbReference>
<keyword evidence="3" id="KW-1003">Cell membrane</keyword>
<dbReference type="InterPro" id="IPR017871">
    <property type="entry name" value="ABC_transporter-like_CS"/>
</dbReference>
<feature type="transmembrane region" description="Helical" evidence="10">
    <location>
        <begin position="262"/>
        <end position="282"/>
    </location>
</feature>
<keyword evidence="5" id="KW-0547">Nucleotide-binding</keyword>
<dbReference type="Pfam" id="PF00664">
    <property type="entry name" value="ABC_membrane"/>
    <property type="match status" value="1"/>
</dbReference>
<evidence type="ECO:0000259" key="12">
    <source>
        <dbReference type="PROSITE" id="PS50929"/>
    </source>
</evidence>
<dbReference type="InterPro" id="IPR011527">
    <property type="entry name" value="ABC1_TM_dom"/>
</dbReference>
<dbReference type="FunFam" id="3.40.50.300:FF:000221">
    <property type="entry name" value="Multidrug ABC transporter ATP-binding protein"/>
    <property type="match status" value="1"/>
</dbReference>
<keyword evidence="8 10" id="KW-0472">Membrane</keyword>
<reference evidence="13" key="1">
    <citation type="submission" date="2021-03" db="EMBL/GenBank/DDBJ databases">
        <authorList>
            <person name="Wang G."/>
        </authorList>
    </citation>
    <scope>NUCLEOTIDE SEQUENCE</scope>
    <source>
        <strain evidence="13">KCTC 12899</strain>
    </source>
</reference>
<gene>
    <name evidence="13" type="ORF">J3U88_07095</name>
</gene>
<dbReference type="PROSITE" id="PS00211">
    <property type="entry name" value="ABC_TRANSPORTER_1"/>
    <property type="match status" value="1"/>
</dbReference>
<keyword evidence="6 13" id="KW-0067">ATP-binding</keyword>
<accession>A0A8J7Q7G8</accession>
<keyword evidence="4 10" id="KW-0812">Transmembrane</keyword>
<feature type="transmembrane region" description="Helical" evidence="10">
    <location>
        <begin position="179"/>
        <end position="196"/>
    </location>
</feature>
<dbReference type="AlphaFoldDB" id="A0A8J7Q7G8"/>
<dbReference type="GO" id="GO:0016887">
    <property type="term" value="F:ATP hydrolysis activity"/>
    <property type="evidence" value="ECO:0007669"/>
    <property type="project" value="InterPro"/>
</dbReference>
<dbReference type="Gene3D" id="3.40.50.300">
    <property type="entry name" value="P-loop containing nucleotide triphosphate hydrolases"/>
    <property type="match status" value="1"/>
</dbReference>
<evidence type="ECO:0000256" key="6">
    <source>
        <dbReference type="ARBA" id="ARBA00022840"/>
    </source>
</evidence>
<dbReference type="Pfam" id="PF00005">
    <property type="entry name" value="ABC_tran"/>
    <property type="match status" value="1"/>
</dbReference>
<dbReference type="GO" id="GO:0005886">
    <property type="term" value="C:plasma membrane"/>
    <property type="evidence" value="ECO:0007669"/>
    <property type="project" value="UniProtKB-SubCell"/>
</dbReference>